<dbReference type="EMBL" id="VAVZ01000020">
    <property type="protein sequence ID" value="TLP97003.1"/>
    <property type="molecule type" value="Genomic_DNA"/>
</dbReference>
<accession>A0A5R9BBT2</accession>
<gene>
    <name evidence="2" type="ORF">FEF26_08465</name>
</gene>
<keyword evidence="3" id="KW-1185">Reference proteome</keyword>
<name>A0A5R9BBT2_9MICC</name>
<keyword evidence="1" id="KW-1133">Transmembrane helix</keyword>
<dbReference type="OrthoDB" id="5067075at2"/>
<feature type="transmembrane region" description="Helical" evidence="1">
    <location>
        <begin position="132"/>
        <end position="151"/>
    </location>
</feature>
<feature type="transmembrane region" description="Helical" evidence="1">
    <location>
        <begin position="187"/>
        <end position="204"/>
    </location>
</feature>
<feature type="transmembrane region" description="Helical" evidence="1">
    <location>
        <begin position="48"/>
        <end position="71"/>
    </location>
</feature>
<proteinExistence type="predicted"/>
<keyword evidence="1" id="KW-0472">Membrane</keyword>
<feature type="transmembrane region" description="Helical" evidence="1">
    <location>
        <begin position="83"/>
        <end position="107"/>
    </location>
</feature>
<organism evidence="2 3">
    <name type="scientific">Nesterenkonia salmonea</name>
    <dbReference type="NCBI Taxonomy" id="1804987"/>
    <lineage>
        <taxon>Bacteria</taxon>
        <taxon>Bacillati</taxon>
        <taxon>Actinomycetota</taxon>
        <taxon>Actinomycetes</taxon>
        <taxon>Micrococcales</taxon>
        <taxon>Micrococcaceae</taxon>
        <taxon>Nesterenkonia</taxon>
    </lineage>
</organism>
<protein>
    <submittedName>
        <fullName evidence="2">Uncharacterized protein</fullName>
    </submittedName>
</protein>
<dbReference type="Proteomes" id="UP000310458">
    <property type="component" value="Unassembled WGS sequence"/>
</dbReference>
<evidence type="ECO:0000313" key="3">
    <source>
        <dbReference type="Proteomes" id="UP000310458"/>
    </source>
</evidence>
<evidence type="ECO:0000313" key="2">
    <source>
        <dbReference type="EMBL" id="TLP97003.1"/>
    </source>
</evidence>
<feature type="transmembrane region" description="Helical" evidence="1">
    <location>
        <begin position="274"/>
        <end position="298"/>
    </location>
</feature>
<dbReference type="RefSeq" id="WP_138253104.1">
    <property type="nucleotide sequence ID" value="NZ_VAVZ01000020.1"/>
</dbReference>
<keyword evidence="1" id="KW-0812">Transmembrane</keyword>
<comment type="caution">
    <text evidence="2">The sequence shown here is derived from an EMBL/GenBank/DDBJ whole genome shotgun (WGS) entry which is preliminary data.</text>
</comment>
<feature type="transmembrane region" description="Helical" evidence="1">
    <location>
        <begin position="225"/>
        <end position="246"/>
    </location>
</feature>
<sequence length="310" mass="33196">MFMLAMLCEVLPVVAALSVVAVLAVPLWREKLPRPVRLDGSSRPDAAARWTLASGAALLVLFAVTVTVMRFHRIRLGGQDYSWWRYSIPLLAACLVLLVVAVLLVSYRRQPAEPVAPTHPRTWRSFTGTSQLWLFGSCAFALILFVAFAGSASSPDDEGRYRWLVIDTGATGGMVADFFGWAYGLPAAAAALVLLVLTVLVLHLNAVRPFFTPNSVGAEEASRSAFSYMVVCFGAGAVLLTLARALNTASSAAGVSLASEGYSFDTTLAAASPWLLGLSYLVQFFALFLLMTVVAVAVRRPQPQAATVHG</sequence>
<dbReference type="AlphaFoldDB" id="A0A5R9BBT2"/>
<evidence type="ECO:0000256" key="1">
    <source>
        <dbReference type="SAM" id="Phobius"/>
    </source>
</evidence>
<reference evidence="2 3" key="1">
    <citation type="submission" date="2019-05" db="EMBL/GenBank/DDBJ databases">
        <title>Nesterenkonia sp. GY074 isolated from the Southern Atlantic Ocean.</title>
        <authorList>
            <person name="Zhang G."/>
        </authorList>
    </citation>
    <scope>NUCLEOTIDE SEQUENCE [LARGE SCALE GENOMIC DNA]</scope>
    <source>
        <strain evidence="2 3">GY074</strain>
    </source>
</reference>